<evidence type="ECO:0000313" key="2">
    <source>
        <dbReference type="Proteomes" id="UP000282423"/>
    </source>
</evidence>
<dbReference type="RefSeq" id="WP_121127085.1">
    <property type="nucleotide sequence ID" value="NZ_CP158959.1"/>
</dbReference>
<organism evidence="1 2">
    <name type="scientific">Sphingobacterium puteale</name>
    <dbReference type="NCBI Taxonomy" id="2420510"/>
    <lineage>
        <taxon>Bacteria</taxon>
        <taxon>Pseudomonadati</taxon>
        <taxon>Bacteroidota</taxon>
        <taxon>Sphingobacteriia</taxon>
        <taxon>Sphingobacteriales</taxon>
        <taxon>Sphingobacteriaceae</taxon>
        <taxon>Sphingobacterium</taxon>
    </lineage>
</organism>
<accession>A0A420VQM5</accession>
<dbReference type="AlphaFoldDB" id="A0A420VQM5"/>
<evidence type="ECO:0008006" key="3">
    <source>
        <dbReference type="Google" id="ProtNLM"/>
    </source>
</evidence>
<keyword evidence="2" id="KW-1185">Reference proteome</keyword>
<dbReference type="PROSITE" id="PS51257">
    <property type="entry name" value="PROKAR_LIPOPROTEIN"/>
    <property type="match status" value="1"/>
</dbReference>
<dbReference type="Proteomes" id="UP000282423">
    <property type="component" value="Unassembled WGS sequence"/>
</dbReference>
<evidence type="ECO:0000313" key="1">
    <source>
        <dbReference type="EMBL" id="RKO68638.1"/>
    </source>
</evidence>
<dbReference type="EMBL" id="RBWS01000027">
    <property type="protein sequence ID" value="RKO68638.1"/>
    <property type="molecule type" value="Genomic_DNA"/>
</dbReference>
<proteinExistence type="predicted"/>
<gene>
    <name evidence="1" type="ORF">D7322_25885</name>
</gene>
<name>A0A420VQM5_9SPHI</name>
<dbReference type="OrthoDB" id="693570at2"/>
<sequence>MKKNRLFGFCALAALLVSSCKDSPNIPEVTTPEASEYSVWVATATGSYLLTTDEIMKDTLLSPANNKGVDITGNLPQARYAGYAYIFNGFYYLSNDGTRFSKHQLVETPQGLVFKEVDNYAFPSAFYLGKMASQFSTTDEIVFTSTGASDANLEKKIFEKDIYFMNTKDMTLNKTLKAQIPTLDYTVYKADGKTVDPTILNVTSMRIAGGKAYFGLFYYDSDYNVVSKKAYAYICDYPSMANGHIMSDDRTSYVAGHWQRENYSFLDDNNNLYLLTRGKTDGTYAILRVNNGQYEFDKNYLYDLKDYAVKGGDLAWLGDGKAYIRPYVIDVANKKIVANLAEMTGGDPTTTINLIQDGNLYTAVKTPASKWFIYEYNIKNNTVKKGAEIDPGVTQVYHINKLK</sequence>
<reference evidence="1 2" key="1">
    <citation type="submission" date="2018-10" db="EMBL/GenBank/DDBJ databases">
        <title>Sphingobacterium sp. M05W1-28.</title>
        <authorList>
            <person name="Cai H."/>
        </authorList>
    </citation>
    <scope>NUCLEOTIDE SEQUENCE [LARGE SCALE GENOMIC DNA]</scope>
    <source>
        <strain evidence="1 2">M05W1-28</strain>
    </source>
</reference>
<protein>
    <recommendedName>
        <fullName evidence="3">DUF4374 domain-containing protein</fullName>
    </recommendedName>
</protein>
<comment type="caution">
    <text evidence="1">The sequence shown here is derived from an EMBL/GenBank/DDBJ whole genome shotgun (WGS) entry which is preliminary data.</text>
</comment>